<dbReference type="AlphaFoldDB" id="A0A8I3WN43"/>
<reference evidence="1 2" key="1">
    <citation type="submission" date="2009-03" db="EMBL/GenBank/DDBJ databases">
        <authorList>
            <person name="Warren W."/>
            <person name="Ye L."/>
            <person name="Minx P."/>
            <person name="Worley K."/>
            <person name="Gibbs R."/>
            <person name="Wilson R.K."/>
        </authorList>
    </citation>
    <scope>NUCLEOTIDE SEQUENCE [LARGE SCALE GENOMIC DNA]</scope>
</reference>
<dbReference type="Ensembl" id="ENSCJAT00000137573.1">
    <property type="protein sequence ID" value="ENSCJAP00000092478.1"/>
    <property type="gene ID" value="ENSCJAG00000081825.1"/>
</dbReference>
<name>A0A8I3WN43_CALJA</name>
<proteinExistence type="predicted"/>
<sequence>MIMAHYSLELLGTRVIFLPQPSEYLGLQMESCSVFQAGVEWCNLGSLQPPSPGFKQFSCLSLPSSWDYRYVPPCPTNFCISSRDGILP</sequence>
<dbReference type="PANTHER" id="PTHR46254:SF6">
    <property type="entry name" value="HIGH MOBILITY GROUP AT-HOOK 2"/>
    <property type="match status" value="1"/>
</dbReference>
<keyword evidence="2" id="KW-1185">Reference proteome</keyword>
<organism evidence="1 2">
    <name type="scientific">Callithrix jacchus</name>
    <name type="common">White-tufted-ear marmoset</name>
    <name type="synonym">Simia Jacchus</name>
    <dbReference type="NCBI Taxonomy" id="9483"/>
    <lineage>
        <taxon>Eukaryota</taxon>
        <taxon>Metazoa</taxon>
        <taxon>Chordata</taxon>
        <taxon>Craniata</taxon>
        <taxon>Vertebrata</taxon>
        <taxon>Euteleostomi</taxon>
        <taxon>Mammalia</taxon>
        <taxon>Eutheria</taxon>
        <taxon>Euarchontoglires</taxon>
        <taxon>Primates</taxon>
        <taxon>Haplorrhini</taxon>
        <taxon>Platyrrhini</taxon>
        <taxon>Cebidae</taxon>
        <taxon>Callitrichinae</taxon>
        <taxon>Callithrix</taxon>
        <taxon>Callithrix</taxon>
    </lineage>
</organism>
<evidence type="ECO:0000313" key="1">
    <source>
        <dbReference type="Ensembl" id="ENSCJAP00000092478.1"/>
    </source>
</evidence>
<dbReference type="PANTHER" id="PTHR46254">
    <property type="entry name" value="PROTEIN GVQW1-RELATED"/>
    <property type="match status" value="1"/>
</dbReference>
<protein>
    <submittedName>
        <fullName evidence="1">Uncharacterized protein</fullName>
    </submittedName>
</protein>
<evidence type="ECO:0000313" key="2">
    <source>
        <dbReference type="Proteomes" id="UP000008225"/>
    </source>
</evidence>
<reference evidence="1" key="2">
    <citation type="submission" date="2025-08" db="UniProtKB">
        <authorList>
            <consortium name="Ensembl"/>
        </authorList>
    </citation>
    <scope>IDENTIFICATION</scope>
</reference>
<dbReference type="GeneTree" id="ENSGT01120000271815"/>
<reference evidence="1" key="3">
    <citation type="submission" date="2025-09" db="UniProtKB">
        <authorList>
            <consortium name="Ensembl"/>
        </authorList>
    </citation>
    <scope>IDENTIFICATION</scope>
</reference>
<accession>A0A8I3WN43</accession>
<dbReference type="Proteomes" id="UP000008225">
    <property type="component" value="Chromosome 3"/>
</dbReference>